<accession>A0A1F2UGU8</accession>
<protein>
    <recommendedName>
        <fullName evidence="6">Holliday junction branch migration complex subunit RuvA</fullName>
    </recommendedName>
</protein>
<dbReference type="Pfam" id="PF01330">
    <property type="entry name" value="RuvA_N"/>
    <property type="match status" value="1"/>
</dbReference>
<dbReference type="InterPro" id="IPR011114">
    <property type="entry name" value="RuvA_C"/>
</dbReference>
<keyword evidence="1 6" id="KW-0963">Cytoplasm</keyword>
<dbReference type="InterPro" id="IPR036267">
    <property type="entry name" value="RuvA_C_sf"/>
</dbReference>
<keyword evidence="8" id="KW-0547">Nucleotide-binding</keyword>
<comment type="similarity">
    <text evidence="6">Belongs to the RuvA family.</text>
</comment>
<dbReference type="CDD" id="cd14332">
    <property type="entry name" value="UBA_RuvA_C"/>
    <property type="match status" value="1"/>
</dbReference>
<sequence>MIAFLRGRLEDKSPGSIDVDVAGVGYRLAMSNNSLTVMPSLGESVFIYTYLHVREDALQLFGFASAPERELFEKLIGVSGIGPKVALAVLSAFDVDSLKHAIINEDVALITSIPGIGKKGAQRLILELKEKLTLLGTGLMAVVAKEDRSAYDEARGALLSLGYSSQEARKALDGFAPDGERVTVELLVKHALKRLAKA</sequence>
<keyword evidence="3 6" id="KW-0238">DNA-binding</keyword>
<dbReference type="HAMAP" id="MF_00031">
    <property type="entry name" value="DNA_HJ_migration_RuvA"/>
    <property type="match status" value="1"/>
</dbReference>
<comment type="function">
    <text evidence="6">The RuvA-RuvB-RuvC complex processes Holliday junction (HJ) DNA during genetic recombination and DNA repair, while the RuvA-RuvB complex plays an important role in the rescue of blocked DNA replication forks via replication fork reversal (RFR). RuvA specifically binds to HJ cruciform DNA, conferring on it an open structure. The RuvB hexamer acts as an ATP-dependent pump, pulling dsDNA into and through the RuvAB complex. HJ branch migration allows RuvC to scan DNA until it finds its consensus sequence, where it cleaves and resolves the cruciform DNA.</text>
</comment>
<dbReference type="Pfam" id="PF07499">
    <property type="entry name" value="RuvA_C"/>
    <property type="match status" value="1"/>
</dbReference>
<name>A0A1F2UGU8_9ACTN</name>
<dbReference type="GO" id="GO:0005737">
    <property type="term" value="C:cytoplasm"/>
    <property type="evidence" value="ECO:0007669"/>
    <property type="project" value="UniProtKB-SubCell"/>
</dbReference>
<dbReference type="InterPro" id="IPR012340">
    <property type="entry name" value="NA-bd_OB-fold"/>
</dbReference>
<feature type="region of interest" description="Domain II" evidence="6">
    <location>
        <begin position="65"/>
        <end position="142"/>
    </location>
</feature>
<keyword evidence="8" id="KW-0378">Hydrolase</keyword>
<dbReference type="Gene3D" id="2.40.50.140">
    <property type="entry name" value="Nucleic acid-binding proteins"/>
    <property type="match status" value="1"/>
</dbReference>
<keyword evidence="8" id="KW-0067">ATP-binding</keyword>
<organism evidence="8 9">
    <name type="scientific">Candidatus Aquicultor primus</name>
    <dbReference type="NCBI Taxonomy" id="1797195"/>
    <lineage>
        <taxon>Bacteria</taxon>
        <taxon>Bacillati</taxon>
        <taxon>Actinomycetota</taxon>
        <taxon>Candidatus Aquicultoria</taxon>
        <taxon>Candidatus Aquicultorales</taxon>
        <taxon>Candidatus Aquicultoraceae</taxon>
        <taxon>Candidatus Aquicultor</taxon>
    </lineage>
</organism>
<gene>
    <name evidence="6" type="primary">ruvA</name>
    <name evidence="8" type="ORF">A2074_02145</name>
</gene>
<feature type="region of interest" description="Domain I" evidence="6">
    <location>
        <begin position="1"/>
        <end position="64"/>
    </location>
</feature>
<evidence type="ECO:0000313" key="9">
    <source>
        <dbReference type="Proteomes" id="UP000178086"/>
    </source>
</evidence>
<dbReference type="AlphaFoldDB" id="A0A1F2UGU8"/>
<feature type="domain" description="Helix-hairpin-helix DNA-binding motif class 1" evidence="7">
    <location>
        <begin position="73"/>
        <end position="92"/>
    </location>
</feature>
<feature type="domain" description="Helix-hairpin-helix DNA-binding motif class 1" evidence="7">
    <location>
        <begin position="108"/>
        <end position="127"/>
    </location>
</feature>
<dbReference type="InterPro" id="IPR013849">
    <property type="entry name" value="DNA_helicase_Holl-junc_RuvA_I"/>
</dbReference>
<keyword evidence="8" id="KW-0347">Helicase</keyword>
<feature type="region of interest" description="Domain III" evidence="6">
    <location>
        <begin position="150"/>
        <end position="198"/>
    </location>
</feature>
<dbReference type="Proteomes" id="UP000178086">
    <property type="component" value="Unassembled WGS sequence"/>
</dbReference>
<dbReference type="GO" id="GO:0006281">
    <property type="term" value="P:DNA repair"/>
    <property type="evidence" value="ECO:0007669"/>
    <property type="project" value="UniProtKB-UniRule"/>
</dbReference>
<evidence type="ECO:0000256" key="1">
    <source>
        <dbReference type="ARBA" id="ARBA00022490"/>
    </source>
</evidence>
<dbReference type="Gene3D" id="1.10.8.10">
    <property type="entry name" value="DNA helicase RuvA subunit, C-terminal domain"/>
    <property type="match status" value="1"/>
</dbReference>
<comment type="subcellular location">
    <subcellularLocation>
        <location evidence="6">Cytoplasm</location>
    </subcellularLocation>
</comment>
<dbReference type="SMART" id="SM00278">
    <property type="entry name" value="HhH1"/>
    <property type="match status" value="2"/>
</dbReference>
<dbReference type="GO" id="GO:0009378">
    <property type="term" value="F:four-way junction helicase activity"/>
    <property type="evidence" value="ECO:0007669"/>
    <property type="project" value="InterPro"/>
</dbReference>
<evidence type="ECO:0000259" key="7">
    <source>
        <dbReference type="SMART" id="SM00278"/>
    </source>
</evidence>
<evidence type="ECO:0000256" key="5">
    <source>
        <dbReference type="ARBA" id="ARBA00023204"/>
    </source>
</evidence>
<evidence type="ECO:0000256" key="2">
    <source>
        <dbReference type="ARBA" id="ARBA00022763"/>
    </source>
</evidence>
<evidence type="ECO:0000256" key="3">
    <source>
        <dbReference type="ARBA" id="ARBA00023125"/>
    </source>
</evidence>
<dbReference type="SUPFAM" id="SSF46929">
    <property type="entry name" value="DNA helicase RuvA subunit, C-terminal domain"/>
    <property type="match status" value="1"/>
</dbReference>
<comment type="caution">
    <text evidence="8">The sequence shown here is derived from an EMBL/GenBank/DDBJ whole genome shotgun (WGS) entry which is preliminary data.</text>
</comment>
<dbReference type="GO" id="GO:0006310">
    <property type="term" value="P:DNA recombination"/>
    <property type="evidence" value="ECO:0007669"/>
    <property type="project" value="UniProtKB-UniRule"/>
</dbReference>
<dbReference type="InterPro" id="IPR010994">
    <property type="entry name" value="RuvA_2-like"/>
</dbReference>
<reference evidence="8 9" key="1">
    <citation type="journal article" date="2016" name="Nat. Commun.">
        <title>Thousands of microbial genomes shed light on interconnected biogeochemical processes in an aquifer system.</title>
        <authorList>
            <person name="Anantharaman K."/>
            <person name="Brown C.T."/>
            <person name="Hug L.A."/>
            <person name="Sharon I."/>
            <person name="Castelle C.J."/>
            <person name="Probst A.J."/>
            <person name="Thomas B.C."/>
            <person name="Singh A."/>
            <person name="Wilkins M.J."/>
            <person name="Karaoz U."/>
            <person name="Brodie E.L."/>
            <person name="Williams K.H."/>
            <person name="Hubbard S.S."/>
            <person name="Banfield J.F."/>
        </authorList>
    </citation>
    <scope>NUCLEOTIDE SEQUENCE [LARGE SCALE GENOMIC DNA]</scope>
</reference>
<dbReference type="GO" id="GO:0048476">
    <property type="term" value="C:Holliday junction resolvase complex"/>
    <property type="evidence" value="ECO:0007669"/>
    <property type="project" value="UniProtKB-UniRule"/>
</dbReference>
<comment type="subunit">
    <text evidence="6">Homotetramer. Forms an RuvA(8)-RuvB(12)-Holliday junction (HJ) complex. HJ DNA is sandwiched between 2 RuvA tetramers; dsDNA enters through RuvA and exits via RuvB. An RuvB hexamer assembles on each DNA strand where it exits the tetramer. Each RuvB hexamer is contacted by two RuvA subunits (via domain III) on 2 adjacent RuvB subunits; this complex drives branch migration. In the full resolvosome a probable DNA-RuvA(4)-RuvB(12)-RuvC(2) complex forms which resolves the HJ.</text>
</comment>
<dbReference type="InterPro" id="IPR003583">
    <property type="entry name" value="Hlx-hairpin-Hlx_DNA-bd_motif"/>
</dbReference>
<dbReference type="NCBIfam" id="TIGR00084">
    <property type="entry name" value="ruvA"/>
    <property type="match status" value="1"/>
</dbReference>
<dbReference type="EMBL" id="MELI01000102">
    <property type="protein sequence ID" value="OFW32257.1"/>
    <property type="molecule type" value="Genomic_DNA"/>
</dbReference>
<comment type="domain">
    <text evidence="6">Has three domains with a flexible linker between the domains II and III and assumes an 'L' shape. Domain III is highly mobile and contacts RuvB.</text>
</comment>
<evidence type="ECO:0000256" key="6">
    <source>
        <dbReference type="HAMAP-Rule" id="MF_00031"/>
    </source>
</evidence>
<comment type="caution">
    <text evidence="6">Lacks conserved residue(s) required for the propagation of feature annotation.</text>
</comment>
<dbReference type="Pfam" id="PF14520">
    <property type="entry name" value="HHH_5"/>
    <property type="match status" value="1"/>
</dbReference>
<dbReference type="SUPFAM" id="SSF47781">
    <property type="entry name" value="RuvA domain 2-like"/>
    <property type="match status" value="1"/>
</dbReference>
<dbReference type="GO" id="GO:0000400">
    <property type="term" value="F:four-way junction DNA binding"/>
    <property type="evidence" value="ECO:0007669"/>
    <property type="project" value="UniProtKB-UniRule"/>
</dbReference>
<evidence type="ECO:0000313" key="8">
    <source>
        <dbReference type="EMBL" id="OFW32257.1"/>
    </source>
</evidence>
<dbReference type="GO" id="GO:0005524">
    <property type="term" value="F:ATP binding"/>
    <property type="evidence" value="ECO:0007669"/>
    <property type="project" value="InterPro"/>
</dbReference>
<dbReference type="GO" id="GO:0009379">
    <property type="term" value="C:Holliday junction helicase complex"/>
    <property type="evidence" value="ECO:0007669"/>
    <property type="project" value="InterPro"/>
</dbReference>
<dbReference type="InterPro" id="IPR000085">
    <property type="entry name" value="RuvA"/>
</dbReference>
<dbReference type="Gene3D" id="1.10.150.20">
    <property type="entry name" value="5' to 3' exonuclease, C-terminal subdomain"/>
    <property type="match status" value="1"/>
</dbReference>
<keyword evidence="2 6" id="KW-0227">DNA damage</keyword>
<dbReference type="SUPFAM" id="SSF50249">
    <property type="entry name" value="Nucleic acid-binding proteins"/>
    <property type="match status" value="1"/>
</dbReference>
<keyword evidence="5 6" id="KW-0234">DNA repair</keyword>
<proteinExistence type="inferred from homology"/>
<evidence type="ECO:0000256" key="4">
    <source>
        <dbReference type="ARBA" id="ARBA00023172"/>
    </source>
</evidence>
<keyword evidence="4 6" id="KW-0233">DNA recombination</keyword>